<evidence type="ECO:0000256" key="1">
    <source>
        <dbReference type="ARBA" id="ARBA00004141"/>
    </source>
</evidence>
<dbReference type="InterPro" id="IPR050925">
    <property type="entry name" value="Rhomboid_protease_S54"/>
</dbReference>
<comment type="caution">
    <text evidence="9">The sequence shown here is derived from an EMBL/GenBank/DDBJ whole genome shotgun (WGS) entry which is preliminary data.</text>
</comment>
<evidence type="ECO:0000256" key="6">
    <source>
        <dbReference type="ARBA" id="ARBA00023136"/>
    </source>
</evidence>
<gene>
    <name evidence="9" type="ORF">Pfl04_03720</name>
</gene>
<evidence type="ECO:0000256" key="2">
    <source>
        <dbReference type="ARBA" id="ARBA00009045"/>
    </source>
</evidence>
<sequence>MTQPPSVGVPACYRHPSRETYVRCARCDRPICPECMNEASVGHQCPECVAAGRRTQRSARTAFGGTVAGQQGTVTKILIAINVAVALVGVLISGTGALLGRGLFTGVSAIQAIGAVHATGVTLMPNGEILLGHAPGGTYAPGLDDGGWYRLITAMFIHYGLLHLLMNMWGLWILGRPLEAALGRARFLTLYLLAGLGGNVAAYLFSPSSFAAGASTAIFGLFAAYAIVVRRLGGSLAGILPILLINLYITFFFPGISKAGHLGGLVVGAIVAAGLAYAPRNARTQVQSAVLGGVLVLLAFLTLLGPTLHG</sequence>
<proteinExistence type="inferred from homology"/>
<dbReference type="SUPFAM" id="SSF144091">
    <property type="entry name" value="Rhomboid-like"/>
    <property type="match status" value="1"/>
</dbReference>
<feature type="transmembrane region" description="Helical" evidence="7">
    <location>
        <begin position="211"/>
        <end position="229"/>
    </location>
</feature>
<feature type="transmembrane region" description="Helical" evidence="7">
    <location>
        <begin position="289"/>
        <end position="308"/>
    </location>
</feature>
<organism evidence="9 10">
    <name type="scientific">Planosporangium flavigriseum</name>
    <dbReference type="NCBI Taxonomy" id="373681"/>
    <lineage>
        <taxon>Bacteria</taxon>
        <taxon>Bacillati</taxon>
        <taxon>Actinomycetota</taxon>
        <taxon>Actinomycetes</taxon>
        <taxon>Micromonosporales</taxon>
        <taxon>Micromonosporaceae</taxon>
        <taxon>Planosporangium</taxon>
    </lineage>
</organism>
<dbReference type="GO" id="GO:0004252">
    <property type="term" value="F:serine-type endopeptidase activity"/>
    <property type="evidence" value="ECO:0007669"/>
    <property type="project" value="InterPro"/>
</dbReference>
<keyword evidence="6 7" id="KW-0472">Membrane</keyword>
<dbReference type="RefSeq" id="WP_168074923.1">
    <property type="nucleotide sequence ID" value="NZ_BAAAQJ010000008.1"/>
</dbReference>
<dbReference type="AlphaFoldDB" id="A0A8J3LJT2"/>
<evidence type="ECO:0000313" key="10">
    <source>
        <dbReference type="Proteomes" id="UP000653674"/>
    </source>
</evidence>
<dbReference type="Pfam" id="PF01694">
    <property type="entry name" value="Rhomboid"/>
    <property type="match status" value="1"/>
</dbReference>
<evidence type="ECO:0000256" key="4">
    <source>
        <dbReference type="ARBA" id="ARBA00022801"/>
    </source>
</evidence>
<protein>
    <submittedName>
        <fullName evidence="9">Rhomboid family intramembrane serine protease</fullName>
    </submittedName>
</protein>
<evidence type="ECO:0000313" key="9">
    <source>
        <dbReference type="EMBL" id="GIG71968.1"/>
    </source>
</evidence>
<dbReference type="PANTHER" id="PTHR43731">
    <property type="entry name" value="RHOMBOID PROTEASE"/>
    <property type="match status" value="1"/>
</dbReference>
<comment type="similarity">
    <text evidence="2">Belongs to the peptidase S54 family.</text>
</comment>
<reference evidence="9" key="1">
    <citation type="submission" date="2021-01" db="EMBL/GenBank/DDBJ databases">
        <title>Whole genome shotgun sequence of Planosporangium flavigriseum NBRC 105377.</title>
        <authorList>
            <person name="Komaki H."/>
            <person name="Tamura T."/>
        </authorList>
    </citation>
    <scope>NUCLEOTIDE SEQUENCE</scope>
    <source>
        <strain evidence="9">NBRC 105377</strain>
    </source>
</reference>
<keyword evidence="9" id="KW-0645">Protease</keyword>
<feature type="transmembrane region" description="Helical" evidence="7">
    <location>
        <begin position="187"/>
        <end position="205"/>
    </location>
</feature>
<evidence type="ECO:0000259" key="8">
    <source>
        <dbReference type="Pfam" id="PF01694"/>
    </source>
</evidence>
<feature type="transmembrane region" description="Helical" evidence="7">
    <location>
        <begin position="259"/>
        <end position="277"/>
    </location>
</feature>
<feature type="domain" description="Peptidase S54 rhomboid" evidence="8">
    <location>
        <begin position="146"/>
        <end position="275"/>
    </location>
</feature>
<feature type="transmembrane region" description="Helical" evidence="7">
    <location>
        <begin position="148"/>
        <end position="175"/>
    </location>
</feature>
<dbReference type="SUPFAM" id="SSF57845">
    <property type="entry name" value="B-box zinc-binding domain"/>
    <property type="match status" value="1"/>
</dbReference>
<dbReference type="InterPro" id="IPR022764">
    <property type="entry name" value="Peptidase_S54_rhomboid_dom"/>
</dbReference>
<dbReference type="GO" id="GO:0006508">
    <property type="term" value="P:proteolysis"/>
    <property type="evidence" value="ECO:0007669"/>
    <property type="project" value="UniProtKB-KW"/>
</dbReference>
<keyword evidence="4" id="KW-0378">Hydrolase</keyword>
<evidence type="ECO:0000256" key="7">
    <source>
        <dbReference type="SAM" id="Phobius"/>
    </source>
</evidence>
<dbReference type="PANTHER" id="PTHR43731:SF14">
    <property type="entry name" value="PRESENILIN-ASSOCIATED RHOMBOID-LIKE PROTEIN, MITOCHONDRIAL"/>
    <property type="match status" value="1"/>
</dbReference>
<dbReference type="Gene3D" id="1.20.1540.10">
    <property type="entry name" value="Rhomboid-like"/>
    <property type="match status" value="1"/>
</dbReference>
<evidence type="ECO:0000256" key="5">
    <source>
        <dbReference type="ARBA" id="ARBA00022989"/>
    </source>
</evidence>
<keyword evidence="5 7" id="KW-1133">Transmembrane helix</keyword>
<dbReference type="GO" id="GO:0016020">
    <property type="term" value="C:membrane"/>
    <property type="evidence" value="ECO:0007669"/>
    <property type="project" value="UniProtKB-SubCell"/>
</dbReference>
<keyword evidence="3 7" id="KW-0812">Transmembrane</keyword>
<feature type="transmembrane region" description="Helical" evidence="7">
    <location>
        <begin position="77"/>
        <end position="99"/>
    </location>
</feature>
<dbReference type="EMBL" id="BONU01000002">
    <property type="protein sequence ID" value="GIG71968.1"/>
    <property type="molecule type" value="Genomic_DNA"/>
</dbReference>
<keyword evidence="10" id="KW-1185">Reference proteome</keyword>
<feature type="transmembrane region" description="Helical" evidence="7">
    <location>
        <begin position="236"/>
        <end position="253"/>
    </location>
</feature>
<dbReference type="Proteomes" id="UP000653674">
    <property type="component" value="Unassembled WGS sequence"/>
</dbReference>
<comment type="subcellular location">
    <subcellularLocation>
        <location evidence="1">Membrane</location>
        <topology evidence="1">Multi-pass membrane protein</topology>
    </subcellularLocation>
</comment>
<dbReference type="InterPro" id="IPR035952">
    <property type="entry name" value="Rhomboid-like_sf"/>
</dbReference>
<name>A0A8J3LJT2_9ACTN</name>
<evidence type="ECO:0000256" key="3">
    <source>
        <dbReference type="ARBA" id="ARBA00022692"/>
    </source>
</evidence>
<accession>A0A8J3LJT2</accession>